<evidence type="ECO:0000313" key="1">
    <source>
        <dbReference type="EMBL" id="GEB82329.1"/>
    </source>
</evidence>
<accession>A0A4Y3TLM3</accession>
<organism evidence="1 2">
    <name type="scientific">Acetobacter orleanensis</name>
    <dbReference type="NCBI Taxonomy" id="104099"/>
    <lineage>
        <taxon>Bacteria</taxon>
        <taxon>Pseudomonadati</taxon>
        <taxon>Pseudomonadota</taxon>
        <taxon>Alphaproteobacteria</taxon>
        <taxon>Acetobacterales</taxon>
        <taxon>Acetobacteraceae</taxon>
        <taxon>Acetobacter</taxon>
    </lineage>
</organism>
<reference evidence="1 2" key="1">
    <citation type="submission" date="2019-06" db="EMBL/GenBank/DDBJ databases">
        <title>Whole genome shotgun sequence of Acetobacter orleanensis NBRC 13752.</title>
        <authorList>
            <person name="Hosoyama A."/>
            <person name="Uohara A."/>
            <person name="Ohji S."/>
            <person name="Ichikawa N."/>
        </authorList>
    </citation>
    <scope>NUCLEOTIDE SEQUENCE [LARGE SCALE GENOMIC DNA]</scope>
    <source>
        <strain evidence="1 2">NBRC 13752</strain>
    </source>
</reference>
<dbReference type="EMBL" id="BJMU01000002">
    <property type="protein sequence ID" value="GEB82329.1"/>
    <property type="molecule type" value="Genomic_DNA"/>
</dbReference>
<dbReference type="Proteomes" id="UP000317617">
    <property type="component" value="Unassembled WGS sequence"/>
</dbReference>
<gene>
    <name evidence="1" type="ORF">AOR01nite_08060</name>
</gene>
<comment type="caution">
    <text evidence="1">The sequence shown here is derived from an EMBL/GenBank/DDBJ whole genome shotgun (WGS) entry which is preliminary data.</text>
</comment>
<keyword evidence="2" id="KW-1185">Reference proteome</keyword>
<dbReference type="OrthoDB" id="9792157at2"/>
<proteinExistence type="predicted"/>
<sequence>MIRPADLWEALDTLALERGLTPSGLARAAGLDPTTFNPSRRFSPQGDMRWMALPTLLRVLDVLKIPPAQFISGLEGQGRGLGRPVGGRVRGVPLSRLQISGLFDSAGHPTGVMWEDVTLPCAITGDAYAVRVDTDAMEPFLRLGSSLVMMPDIPPRRSDRVVLIRRDKEPVIGILVETSLQEEDLSLEVDTSRASQSDDGGRPLSAAGALRWAVLPYTAAGKGSADVRVDAGTGAVVVEGGKVGMLLHRIGMATF</sequence>
<name>A0A4Y3TLM3_9PROT</name>
<dbReference type="RefSeq" id="WP_052944559.1">
    <property type="nucleotide sequence ID" value="NZ_BJMU01000002.1"/>
</dbReference>
<evidence type="ECO:0000313" key="2">
    <source>
        <dbReference type="Proteomes" id="UP000317617"/>
    </source>
</evidence>
<dbReference type="AlphaFoldDB" id="A0A4Y3TLM3"/>
<protein>
    <submittedName>
        <fullName evidence="1">Transcriptional regulator</fullName>
    </submittedName>
</protein>